<dbReference type="AlphaFoldDB" id="A0A151TF60"/>
<dbReference type="Gramene" id="C.cajan_11575.t">
    <property type="protein sequence ID" value="C.cajan_11575.t.cds1"/>
    <property type="gene ID" value="C.cajan_11575"/>
</dbReference>
<proteinExistence type="predicted"/>
<dbReference type="Pfam" id="PF14223">
    <property type="entry name" value="Retrotran_gag_2"/>
    <property type="match status" value="1"/>
</dbReference>
<protein>
    <submittedName>
        <fullName evidence="1">Uncharacterized protein</fullName>
    </submittedName>
</protein>
<sequence>MQEQETIESMYKRFTVIMNELSDLGKKHTTHQKIKKILKSLPKIWRPKITAI</sequence>
<dbReference type="EMBL" id="CM003608">
    <property type="protein sequence ID" value="KYP65663.1"/>
    <property type="molecule type" value="Genomic_DNA"/>
</dbReference>
<name>A0A151TF60_CAJCA</name>
<gene>
    <name evidence="1" type="ORF">KK1_011921</name>
</gene>
<evidence type="ECO:0000313" key="1">
    <source>
        <dbReference type="EMBL" id="KYP65663.1"/>
    </source>
</evidence>
<organism evidence="1 2">
    <name type="scientific">Cajanus cajan</name>
    <name type="common">Pigeon pea</name>
    <name type="synonym">Cajanus indicus</name>
    <dbReference type="NCBI Taxonomy" id="3821"/>
    <lineage>
        <taxon>Eukaryota</taxon>
        <taxon>Viridiplantae</taxon>
        <taxon>Streptophyta</taxon>
        <taxon>Embryophyta</taxon>
        <taxon>Tracheophyta</taxon>
        <taxon>Spermatophyta</taxon>
        <taxon>Magnoliopsida</taxon>
        <taxon>eudicotyledons</taxon>
        <taxon>Gunneridae</taxon>
        <taxon>Pentapetalae</taxon>
        <taxon>rosids</taxon>
        <taxon>fabids</taxon>
        <taxon>Fabales</taxon>
        <taxon>Fabaceae</taxon>
        <taxon>Papilionoideae</taxon>
        <taxon>50 kb inversion clade</taxon>
        <taxon>NPAAA clade</taxon>
        <taxon>indigoferoid/millettioid clade</taxon>
        <taxon>Phaseoleae</taxon>
        <taxon>Cajanus</taxon>
    </lineage>
</organism>
<keyword evidence="2" id="KW-1185">Reference proteome</keyword>
<reference evidence="1 2" key="1">
    <citation type="journal article" date="2012" name="Nat. Biotechnol.">
        <title>Draft genome sequence of pigeonpea (Cajanus cajan), an orphan legume crop of resource-poor farmers.</title>
        <authorList>
            <person name="Varshney R.K."/>
            <person name="Chen W."/>
            <person name="Li Y."/>
            <person name="Bharti A.K."/>
            <person name="Saxena R.K."/>
            <person name="Schlueter J.A."/>
            <person name="Donoghue M.T."/>
            <person name="Azam S."/>
            <person name="Fan G."/>
            <person name="Whaley A.M."/>
            <person name="Farmer A.D."/>
            <person name="Sheridan J."/>
            <person name="Iwata A."/>
            <person name="Tuteja R."/>
            <person name="Penmetsa R.V."/>
            <person name="Wu W."/>
            <person name="Upadhyaya H.D."/>
            <person name="Yang S.P."/>
            <person name="Shah T."/>
            <person name="Saxena K.B."/>
            <person name="Michael T."/>
            <person name="McCombie W.R."/>
            <person name="Yang B."/>
            <person name="Zhang G."/>
            <person name="Yang H."/>
            <person name="Wang J."/>
            <person name="Spillane C."/>
            <person name="Cook D.R."/>
            <person name="May G.D."/>
            <person name="Xu X."/>
            <person name="Jackson S.A."/>
        </authorList>
    </citation>
    <scope>NUCLEOTIDE SEQUENCE [LARGE SCALE GENOMIC DNA]</scope>
    <source>
        <strain evidence="2">cv. Asha</strain>
    </source>
</reference>
<evidence type="ECO:0000313" key="2">
    <source>
        <dbReference type="Proteomes" id="UP000075243"/>
    </source>
</evidence>
<accession>A0A151TF60</accession>
<dbReference type="Proteomes" id="UP000075243">
    <property type="component" value="Chromosome 6"/>
</dbReference>